<evidence type="ECO:0000256" key="6">
    <source>
        <dbReference type="ARBA" id="ARBA00023136"/>
    </source>
</evidence>
<feature type="domain" description="Major facilitator superfamily (MFS) profile" evidence="9">
    <location>
        <begin position="8"/>
        <end position="452"/>
    </location>
</feature>
<feature type="transmembrane region" description="Helical" evidence="7">
    <location>
        <begin position="47"/>
        <end position="72"/>
    </location>
</feature>
<feature type="transmembrane region" description="Helical" evidence="7">
    <location>
        <begin position="109"/>
        <end position="127"/>
    </location>
</feature>
<dbReference type="KEGG" id="clup:CLUP02_04625"/>
<evidence type="ECO:0000259" key="9">
    <source>
        <dbReference type="PROSITE" id="PS50850"/>
    </source>
</evidence>
<evidence type="ECO:0000313" key="10">
    <source>
        <dbReference type="EMBL" id="UQC79146.1"/>
    </source>
</evidence>
<dbReference type="RefSeq" id="XP_049140779.1">
    <property type="nucleotide sequence ID" value="XM_049283636.1"/>
</dbReference>
<dbReference type="InterPro" id="IPR003663">
    <property type="entry name" value="Sugar/inositol_transpt"/>
</dbReference>
<dbReference type="SUPFAM" id="SSF51735">
    <property type="entry name" value="NAD(P)-binding Rossmann-fold domains"/>
    <property type="match status" value="1"/>
</dbReference>
<dbReference type="GeneID" id="73338646"/>
<dbReference type="NCBIfam" id="TIGR00879">
    <property type="entry name" value="SP"/>
    <property type="match status" value="1"/>
</dbReference>
<organism evidence="10 11">
    <name type="scientific">Colletotrichum lupini</name>
    <dbReference type="NCBI Taxonomy" id="145971"/>
    <lineage>
        <taxon>Eukaryota</taxon>
        <taxon>Fungi</taxon>
        <taxon>Dikarya</taxon>
        <taxon>Ascomycota</taxon>
        <taxon>Pezizomycotina</taxon>
        <taxon>Sordariomycetes</taxon>
        <taxon>Hypocreomycetidae</taxon>
        <taxon>Glomerellales</taxon>
        <taxon>Glomerellaceae</taxon>
        <taxon>Colletotrichum</taxon>
        <taxon>Colletotrichum acutatum species complex</taxon>
    </lineage>
</organism>
<dbReference type="InterPro" id="IPR005828">
    <property type="entry name" value="MFS_sugar_transport-like"/>
</dbReference>
<keyword evidence="6 7" id="KW-0472">Membrane</keyword>
<dbReference type="InterPro" id="IPR050360">
    <property type="entry name" value="MFS_Sugar_Transporters"/>
</dbReference>
<dbReference type="Gene3D" id="1.20.1250.20">
    <property type="entry name" value="MFS general substrate transporter like domains"/>
    <property type="match status" value="1"/>
</dbReference>
<keyword evidence="8" id="KW-0732">Signal</keyword>
<dbReference type="GO" id="GO:0016020">
    <property type="term" value="C:membrane"/>
    <property type="evidence" value="ECO:0007669"/>
    <property type="project" value="UniProtKB-SubCell"/>
</dbReference>
<dbReference type="Pfam" id="PF01370">
    <property type="entry name" value="Epimerase"/>
    <property type="match status" value="1"/>
</dbReference>
<dbReference type="InterPro" id="IPR020846">
    <property type="entry name" value="MFS_dom"/>
</dbReference>
<accession>A0A9Q8WDH0</accession>
<dbReference type="Pfam" id="PF00083">
    <property type="entry name" value="Sugar_tr"/>
    <property type="match status" value="1"/>
</dbReference>
<evidence type="ECO:0000256" key="5">
    <source>
        <dbReference type="ARBA" id="ARBA00022989"/>
    </source>
</evidence>
<keyword evidence="3" id="KW-0813">Transport</keyword>
<feature type="chain" id="PRO_5040369506" description="Major facilitator superfamily (MFS) profile domain-containing protein" evidence="8">
    <location>
        <begin position="21"/>
        <end position="899"/>
    </location>
</feature>
<dbReference type="AlphaFoldDB" id="A0A9Q8WDH0"/>
<dbReference type="FunFam" id="1.20.1250.20:FF:000134">
    <property type="entry name" value="MFS sugar transporter protein"/>
    <property type="match status" value="1"/>
</dbReference>
<feature type="transmembrane region" description="Helical" evidence="7">
    <location>
        <begin position="399"/>
        <end position="422"/>
    </location>
</feature>
<sequence length="899" mass="96892">MGFLIVAVALVAAQGGFIYGFDSGIIATTFGHDSFKLKMYGPSMVNTSYQGAIVSVYNAGQAIGGMTVGYLADKVSRKYTILLASILTIIGSILQCAAVQVGMMIAGRLVAGIGCGQLLSVVPIYLAEVAPPARRGFLVGLQGMMIAIGFGVANWVGYAGAFAMGDSQWRIPLAMQLPIPVLLSVMVFYVPFSPRWLILRDRYEEARTVLANLHGAADNDDLVGRELIQIREQILLERSQGNMDWMTALRALFSRKYVRRTLTAAFIVTMGQLSGSSVIQNFQNIFYATVGFTGRTALLISGAYGMMGILGQVIYLFVVADRWPRTRTLWSGSLVLSAMIALCMALSAVYGNKNNDNEAGARAAISAIFIYSMCYAIFFNAMIWVVPSELFPFFLRTKGLAFAVAAKSVTAIVLSQVTPLAIASVSWRYYSLFIATNLAAAVFYFFFLPETEIAELFGDDLATNRLGELDVDAKNGIGPEAELHEFAERRSQSDTPRDLTAANHRVHRCGAVDHAGCKRCHPGFFPVRRCIHGESSEKGQVEGKPMMLMSPLKMQYYLVLGIHISNRNMASKADHILITGAAGFVGQELITALLLSSPSVHLTTTDITTPPIPPQALSHASRVTSLQTDLTSSEAVASLLTSHSRFDAIYLLHGIMSGGAEANLELGLAVNLDSHRIILDALRQEASAHRGSVVVFPSSLAVYGPAAPGQINTETTCPIPQSSYGAQKLIIETLLGDYSRRGLLDGRIVRLPTIIVRPGAPSAAASSFASGIVRESLKGEGNILPVRPELPMWVCSPKTVVKNLVDIKGIPHEKFGISRVLNLPGVTVTVADILNALEVVGGAEARKLVREERSPQIEAIVGSWPAYFDVSKAKGLGLSQDGDLITTVKDFAERLRAGV</sequence>
<dbReference type="PROSITE" id="PS00217">
    <property type="entry name" value="SUGAR_TRANSPORT_2"/>
    <property type="match status" value="1"/>
</dbReference>
<name>A0A9Q8WDH0_9PEZI</name>
<dbReference type="Gene3D" id="3.90.25.10">
    <property type="entry name" value="UDP-galactose 4-epimerase, domain 1"/>
    <property type="match status" value="1"/>
</dbReference>
<feature type="transmembrane region" description="Helical" evidence="7">
    <location>
        <begin position="139"/>
        <end position="161"/>
    </location>
</feature>
<dbReference type="EMBL" id="CP019474">
    <property type="protein sequence ID" value="UQC79146.1"/>
    <property type="molecule type" value="Genomic_DNA"/>
</dbReference>
<gene>
    <name evidence="10" type="ORF">CLUP02_04625</name>
</gene>
<evidence type="ECO:0000256" key="2">
    <source>
        <dbReference type="ARBA" id="ARBA00010992"/>
    </source>
</evidence>
<keyword evidence="4 7" id="KW-0812">Transmembrane</keyword>
<dbReference type="PROSITE" id="PS50850">
    <property type="entry name" value="MFS"/>
    <property type="match status" value="1"/>
</dbReference>
<evidence type="ECO:0000256" key="7">
    <source>
        <dbReference type="SAM" id="Phobius"/>
    </source>
</evidence>
<dbReference type="InterPro" id="IPR005829">
    <property type="entry name" value="Sugar_transporter_CS"/>
</dbReference>
<dbReference type="PANTHER" id="PTHR48022:SF11">
    <property type="entry name" value="MONOSACCHARIDE TRANSPORTER (HXT8), PUTATIVE (AFU_ORTHOLOGUE AFUA_2G08120)-RELATED"/>
    <property type="match status" value="1"/>
</dbReference>
<dbReference type="InterPro" id="IPR036259">
    <property type="entry name" value="MFS_trans_sf"/>
</dbReference>
<evidence type="ECO:0000256" key="3">
    <source>
        <dbReference type="ARBA" id="ARBA00022448"/>
    </source>
</evidence>
<evidence type="ECO:0000313" key="11">
    <source>
        <dbReference type="Proteomes" id="UP000830671"/>
    </source>
</evidence>
<comment type="similarity">
    <text evidence="2">Belongs to the major facilitator superfamily. Sugar transporter (TC 2.A.1.1) family.</text>
</comment>
<keyword evidence="5 7" id="KW-1133">Transmembrane helix</keyword>
<dbReference type="Proteomes" id="UP000830671">
    <property type="component" value="Chromosome 2"/>
</dbReference>
<dbReference type="InterPro" id="IPR036291">
    <property type="entry name" value="NAD(P)-bd_dom_sf"/>
</dbReference>
<protein>
    <recommendedName>
        <fullName evidence="9">Major facilitator superfamily (MFS) profile domain-containing protein</fullName>
    </recommendedName>
</protein>
<dbReference type="PRINTS" id="PR00171">
    <property type="entry name" value="SUGRTRNSPORT"/>
</dbReference>
<proteinExistence type="inferred from homology"/>
<feature type="signal peptide" evidence="8">
    <location>
        <begin position="1"/>
        <end position="20"/>
    </location>
</feature>
<feature type="transmembrane region" description="Helical" evidence="7">
    <location>
        <begin position="173"/>
        <end position="192"/>
    </location>
</feature>
<reference evidence="10" key="1">
    <citation type="journal article" date="2021" name="Mol. Plant Microbe Interact.">
        <title>Complete Genome Sequence of the Plant-Pathogenic Fungus Colletotrichum lupini.</title>
        <authorList>
            <person name="Baroncelli R."/>
            <person name="Pensec F."/>
            <person name="Da Lio D."/>
            <person name="Boufleur T."/>
            <person name="Vicente I."/>
            <person name="Sarrocco S."/>
            <person name="Picot A."/>
            <person name="Baraldi E."/>
            <person name="Sukno S."/>
            <person name="Thon M."/>
            <person name="Le Floch G."/>
        </authorList>
    </citation>
    <scope>NUCLEOTIDE SEQUENCE</scope>
    <source>
        <strain evidence="10">IMI 504893</strain>
    </source>
</reference>
<dbReference type="InterPro" id="IPR001509">
    <property type="entry name" value="Epimerase_deHydtase"/>
</dbReference>
<comment type="subcellular location">
    <subcellularLocation>
        <location evidence="1">Membrane</location>
        <topology evidence="1">Multi-pass membrane protein</topology>
    </subcellularLocation>
</comment>
<dbReference type="Gene3D" id="3.40.50.720">
    <property type="entry name" value="NAD(P)-binding Rossmann-like Domain"/>
    <property type="match status" value="1"/>
</dbReference>
<feature type="transmembrane region" description="Helical" evidence="7">
    <location>
        <begin position="363"/>
        <end position="387"/>
    </location>
</feature>
<feature type="transmembrane region" description="Helical" evidence="7">
    <location>
        <begin position="297"/>
        <end position="318"/>
    </location>
</feature>
<evidence type="ECO:0000256" key="8">
    <source>
        <dbReference type="SAM" id="SignalP"/>
    </source>
</evidence>
<dbReference type="PANTHER" id="PTHR48022">
    <property type="entry name" value="PLASTIDIC GLUCOSE TRANSPORTER 4"/>
    <property type="match status" value="1"/>
</dbReference>
<dbReference type="SUPFAM" id="SSF103473">
    <property type="entry name" value="MFS general substrate transporter"/>
    <property type="match status" value="1"/>
</dbReference>
<feature type="transmembrane region" description="Helical" evidence="7">
    <location>
        <begin position="79"/>
        <end position="103"/>
    </location>
</feature>
<feature type="transmembrane region" description="Helical" evidence="7">
    <location>
        <begin position="330"/>
        <end position="351"/>
    </location>
</feature>
<evidence type="ECO:0000256" key="1">
    <source>
        <dbReference type="ARBA" id="ARBA00004141"/>
    </source>
</evidence>
<dbReference type="GO" id="GO:0005351">
    <property type="term" value="F:carbohydrate:proton symporter activity"/>
    <property type="evidence" value="ECO:0007669"/>
    <property type="project" value="TreeGrafter"/>
</dbReference>
<keyword evidence="11" id="KW-1185">Reference proteome</keyword>
<evidence type="ECO:0000256" key="4">
    <source>
        <dbReference type="ARBA" id="ARBA00022692"/>
    </source>
</evidence>
<feature type="transmembrane region" description="Helical" evidence="7">
    <location>
        <begin position="429"/>
        <end position="447"/>
    </location>
</feature>